<comment type="catalytic activity">
    <reaction evidence="1">
        <text>alpha-D-glucose 6-phosphate = beta-D-glucose 6-phosphate</text>
        <dbReference type="Rhea" id="RHEA:16249"/>
        <dbReference type="ChEBI" id="CHEBI:58225"/>
        <dbReference type="ChEBI" id="CHEBI:58247"/>
        <dbReference type="EC" id="5.1.3.15"/>
    </reaction>
</comment>
<dbReference type="Pfam" id="PF01263">
    <property type="entry name" value="Aldose_epim"/>
    <property type="match status" value="1"/>
</dbReference>
<dbReference type="InterPro" id="IPR011013">
    <property type="entry name" value="Gal_mutarotase_sf_dom"/>
</dbReference>
<comment type="function">
    <text evidence="5">Catalyzes the interconversion between the alpha and beta anomers from at least three hexose 6-phosphate sugars (Glc6P, Gal6P, and Man6P).</text>
</comment>
<feature type="chain" id="PRO_5034948465" description="Glucose-6-phosphate 1-epimerase" evidence="8">
    <location>
        <begin position="22"/>
        <end position="312"/>
    </location>
</feature>
<evidence type="ECO:0000256" key="5">
    <source>
        <dbReference type="PIRNR" id="PIRNR016020"/>
    </source>
</evidence>
<gene>
    <name evidence="9" type="ORF">EG327_005060</name>
</gene>
<feature type="binding site" evidence="7">
    <location>
        <position position="76"/>
    </location>
    <ligand>
        <name>substrate</name>
    </ligand>
</feature>
<dbReference type="GO" id="GO:0047938">
    <property type="term" value="F:glucose-6-phosphate 1-epimerase activity"/>
    <property type="evidence" value="ECO:0007669"/>
    <property type="project" value="UniProtKB-UniRule"/>
</dbReference>
<feature type="active site" evidence="6">
    <location>
        <position position="286"/>
    </location>
</feature>
<protein>
    <recommendedName>
        <fullName evidence="3 5">Glucose-6-phosphate 1-epimerase</fullName>
        <ecNumber evidence="3 5">5.1.3.15</ecNumber>
    </recommendedName>
</protein>
<feature type="binding site" evidence="7">
    <location>
        <position position="100"/>
    </location>
    <ligand>
        <name>substrate</name>
    </ligand>
</feature>
<dbReference type="InterPro" id="IPR014718">
    <property type="entry name" value="GH-type_carb-bd"/>
</dbReference>
<organism evidence="9 10">
    <name type="scientific">Venturia inaequalis</name>
    <name type="common">Apple scab fungus</name>
    <dbReference type="NCBI Taxonomy" id="5025"/>
    <lineage>
        <taxon>Eukaryota</taxon>
        <taxon>Fungi</taxon>
        <taxon>Dikarya</taxon>
        <taxon>Ascomycota</taxon>
        <taxon>Pezizomycotina</taxon>
        <taxon>Dothideomycetes</taxon>
        <taxon>Pleosporomycetidae</taxon>
        <taxon>Venturiales</taxon>
        <taxon>Venturiaceae</taxon>
        <taxon>Venturia</taxon>
    </lineage>
</organism>
<feature type="binding site" evidence="7">
    <location>
        <position position="105"/>
    </location>
    <ligand>
        <name>substrate</name>
    </ligand>
</feature>
<dbReference type="EC" id="5.1.3.15" evidence="3 5"/>
<evidence type="ECO:0000256" key="3">
    <source>
        <dbReference type="ARBA" id="ARBA00012083"/>
    </source>
</evidence>
<reference evidence="9 10" key="1">
    <citation type="submission" date="2019-07" db="EMBL/GenBank/DDBJ databases">
        <title>Venturia inaequalis Genome Resource.</title>
        <authorList>
            <person name="Lichtner F.J."/>
        </authorList>
    </citation>
    <scope>NUCLEOTIDE SEQUENCE [LARGE SCALE GENOMIC DNA]</scope>
    <source>
        <strain evidence="9 10">DMI_063113</strain>
    </source>
</reference>
<keyword evidence="4 5" id="KW-0413">Isomerase</keyword>
<dbReference type="AlphaFoldDB" id="A0A8H3V890"/>
<dbReference type="PANTHER" id="PTHR11122">
    <property type="entry name" value="APOSPORY-ASSOCIATED PROTEIN C-RELATED"/>
    <property type="match status" value="1"/>
</dbReference>
<dbReference type="GO" id="GO:0005975">
    <property type="term" value="P:carbohydrate metabolic process"/>
    <property type="evidence" value="ECO:0007669"/>
    <property type="project" value="InterPro"/>
</dbReference>
<sequence>MKFSSSVFGLSLLAQTACTSAQIVKSARTIKATIPSGDTVEIYRHGATVSSWTSSSKEQQLFLSSASVLDGSAALRGGIPVVFPNFATPPTNHSTSKMPQHGFARNSTWNFVGSQKTEEGSSLDLVFHLNSSSLITKYQQDWPYRVDLTYTVILSPNKLTAKIKVVNTDKVPFEFQYLLHSYLALPDITQATVSGLEGSTYQDKTQDYKVIAEKSNAVTITNETDRIYTPPTIDRPVVLNIAGKPRVSVSRENLPDVTVWNLWETKAGTTKDFAPKTAWKNYLAIEPGHVVKFMKIAAGSTWEARVTWKAHV</sequence>
<dbReference type="Gene3D" id="2.70.98.10">
    <property type="match status" value="1"/>
</dbReference>
<name>A0A8H3V890_VENIN</name>
<accession>A0A8H3V890</accession>
<evidence type="ECO:0000256" key="2">
    <source>
        <dbReference type="ARBA" id="ARBA00005866"/>
    </source>
</evidence>
<dbReference type="GO" id="GO:0005737">
    <property type="term" value="C:cytoplasm"/>
    <property type="evidence" value="ECO:0007669"/>
    <property type="project" value="TreeGrafter"/>
</dbReference>
<evidence type="ECO:0000256" key="4">
    <source>
        <dbReference type="ARBA" id="ARBA00023235"/>
    </source>
</evidence>
<dbReference type="SUPFAM" id="SSF74650">
    <property type="entry name" value="Galactose mutarotase-like"/>
    <property type="match status" value="1"/>
</dbReference>
<feature type="signal peptide" evidence="8">
    <location>
        <begin position="1"/>
        <end position="21"/>
    </location>
</feature>
<evidence type="ECO:0000256" key="7">
    <source>
        <dbReference type="PIRSR" id="PIRSR016020-2"/>
    </source>
</evidence>
<dbReference type="PANTHER" id="PTHR11122:SF13">
    <property type="entry name" value="GLUCOSE-6-PHOSPHATE 1-EPIMERASE"/>
    <property type="match status" value="1"/>
</dbReference>
<proteinExistence type="inferred from homology"/>
<feature type="active site" evidence="6">
    <location>
        <position position="180"/>
    </location>
</feature>
<dbReference type="InterPro" id="IPR025532">
    <property type="entry name" value="G6P_1-epimerase"/>
</dbReference>
<dbReference type="CDD" id="cd09020">
    <property type="entry name" value="D-hex-6-P-epi_like"/>
    <property type="match status" value="1"/>
</dbReference>
<dbReference type="PIRSF" id="PIRSF016020">
    <property type="entry name" value="PHexose_mutarotase"/>
    <property type="match status" value="1"/>
</dbReference>
<dbReference type="GO" id="GO:0030246">
    <property type="term" value="F:carbohydrate binding"/>
    <property type="evidence" value="ECO:0007669"/>
    <property type="project" value="UniProtKB-UniRule"/>
</dbReference>
<comment type="caution">
    <text evidence="9">The sequence shown here is derived from an EMBL/GenBank/DDBJ whole genome shotgun (WGS) entry which is preliminary data.</text>
</comment>
<evidence type="ECO:0000256" key="6">
    <source>
        <dbReference type="PIRSR" id="PIRSR016020-1"/>
    </source>
</evidence>
<evidence type="ECO:0000313" key="9">
    <source>
        <dbReference type="EMBL" id="KAE9984299.1"/>
    </source>
</evidence>
<evidence type="ECO:0000256" key="1">
    <source>
        <dbReference type="ARBA" id="ARBA00001096"/>
    </source>
</evidence>
<dbReference type="Proteomes" id="UP000490939">
    <property type="component" value="Unassembled WGS sequence"/>
</dbReference>
<comment type="similarity">
    <text evidence="2 5">Belongs to the glucose-6-phosphate 1-epimerase family.</text>
</comment>
<keyword evidence="10" id="KW-1185">Reference proteome</keyword>
<dbReference type="EMBL" id="WNWR01000297">
    <property type="protein sequence ID" value="KAE9984299.1"/>
    <property type="molecule type" value="Genomic_DNA"/>
</dbReference>
<dbReference type="InterPro" id="IPR008183">
    <property type="entry name" value="Aldose_1/G6P_1-epimerase"/>
</dbReference>
<evidence type="ECO:0000313" key="10">
    <source>
        <dbReference type="Proteomes" id="UP000490939"/>
    </source>
</evidence>
<keyword evidence="8" id="KW-0732">Signal</keyword>
<evidence type="ECO:0000256" key="8">
    <source>
        <dbReference type="SAM" id="SignalP"/>
    </source>
</evidence>